<organism evidence="7 8">
    <name type="scientific">Lucifera butyrica</name>
    <dbReference type="NCBI Taxonomy" id="1351585"/>
    <lineage>
        <taxon>Bacteria</taxon>
        <taxon>Bacillati</taxon>
        <taxon>Bacillota</taxon>
        <taxon>Negativicutes</taxon>
        <taxon>Veillonellales</taxon>
        <taxon>Veillonellaceae</taxon>
        <taxon>Lucifera</taxon>
    </lineage>
</organism>
<feature type="domain" description="D-isomer specific 2-hydroxyacid dehydrogenase catalytic" evidence="5">
    <location>
        <begin position="4"/>
        <end position="312"/>
    </location>
</feature>
<evidence type="ECO:0000256" key="1">
    <source>
        <dbReference type="ARBA" id="ARBA00005854"/>
    </source>
</evidence>
<keyword evidence="8" id="KW-1185">Reference proteome</keyword>
<gene>
    <name evidence="7" type="ORF">LUCI_2949</name>
</gene>
<dbReference type="SUPFAM" id="SSF52283">
    <property type="entry name" value="Formate/glycerate dehydrogenase catalytic domain-like"/>
    <property type="match status" value="1"/>
</dbReference>
<dbReference type="InterPro" id="IPR006139">
    <property type="entry name" value="D-isomer_2_OHA_DH_cat_dom"/>
</dbReference>
<proteinExistence type="inferred from homology"/>
<dbReference type="PANTHER" id="PTHR42789">
    <property type="entry name" value="D-ISOMER SPECIFIC 2-HYDROXYACID DEHYDROGENASE FAMILY PROTEIN (AFU_ORTHOLOGUE AFUA_6G10090)"/>
    <property type="match status" value="1"/>
</dbReference>
<dbReference type="Pfam" id="PF00389">
    <property type="entry name" value="2-Hacid_dh"/>
    <property type="match status" value="1"/>
</dbReference>
<dbReference type="RefSeq" id="WP_122628615.1">
    <property type="nucleotide sequence ID" value="NZ_UPPP01000078.1"/>
</dbReference>
<evidence type="ECO:0000313" key="8">
    <source>
        <dbReference type="Proteomes" id="UP000277811"/>
    </source>
</evidence>
<dbReference type="GO" id="GO:0016616">
    <property type="term" value="F:oxidoreductase activity, acting on the CH-OH group of donors, NAD or NADP as acceptor"/>
    <property type="evidence" value="ECO:0007669"/>
    <property type="project" value="InterPro"/>
</dbReference>
<dbReference type="Pfam" id="PF02826">
    <property type="entry name" value="2-Hacid_dh_C"/>
    <property type="match status" value="1"/>
</dbReference>
<evidence type="ECO:0000256" key="4">
    <source>
        <dbReference type="RuleBase" id="RU003719"/>
    </source>
</evidence>
<dbReference type="Gene3D" id="3.40.50.720">
    <property type="entry name" value="NAD(P)-binding Rossmann-like Domain"/>
    <property type="match status" value="2"/>
</dbReference>
<dbReference type="AlphaFoldDB" id="A0A498R841"/>
<dbReference type="PROSITE" id="PS00671">
    <property type="entry name" value="D_2_HYDROXYACID_DH_3"/>
    <property type="match status" value="1"/>
</dbReference>
<evidence type="ECO:0000313" key="7">
    <source>
        <dbReference type="EMBL" id="VBB07684.1"/>
    </source>
</evidence>
<dbReference type="PROSITE" id="PS00670">
    <property type="entry name" value="D_2_HYDROXYACID_DH_2"/>
    <property type="match status" value="1"/>
</dbReference>
<evidence type="ECO:0000256" key="2">
    <source>
        <dbReference type="ARBA" id="ARBA00023002"/>
    </source>
</evidence>
<dbReference type="GO" id="GO:0051287">
    <property type="term" value="F:NAD binding"/>
    <property type="evidence" value="ECO:0007669"/>
    <property type="project" value="InterPro"/>
</dbReference>
<dbReference type="CDD" id="cd12173">
    <property type="entry name" value="PGDH_4"/>
    <property type="match status" value="1"/>
</dbReference>
<dbReference type="InterPro" id="IPR029753">
    <property type="entry name" value="D-isomer_DH_CS"/>
</dbReference>
<dbReference type="PANTHER" id="PTHR42789:SF1">
    <property type="entry name" value="D-ISOMER SPECIFIC 2-HYDROXYACID DEHYDROGENASE FAMILY PROTEIN (AFU_ORTHOLOGUE AFUA_6G10090)"/>
    <property type="match status" value="1"/>
</dbReference>
<accession>A0A498R841</accession>
<evidence type="ECO:0000259" key="5">
    <source>
        <dbReference type="Pfam" id="PF00389"/>
    </source>
</evidence>
<reference evidence="7 8" key="1">
    <citation type="submission" date="2018-06" db="EMBL/GenBank/DDBJ databases">
        <authorList>
            <person name="Strepis N."/>
        </authorList>
    </citation>
    <scope>NUCLEOTIDE SEQUENCE [LARGE SCALE GENOMIC DNA]</scope>
    <source>
        <strain evidence="7">LUCI</strain>
    </source>
</reference>
<dbReference type="InterPro" id="IPR050857">
    <property type="entry name" value="D-2-hydroxyacid_DH"/>
</dbReference>
<dbReference type="InterPro" id="IPR006140">
    <property type="entry name" value="D-isomer_DH_NAD-bd"/>
</dbReference>
<comment type="similarity">
    <text evidence="1 4">Belongs to the D-isomer specific 2-hydroxyacid dehydrogenase family.</text>
</comment>
<protein>
    <submittedName>
        <fullName evidence="7">D-isomer specific 2-hydroxyacid dehydrogenases signature 3</fullName>
    </submittedName>
</protein>
<dbReference type="Proteomes" id="UP000277811">
    <property type="component" value="Unassembled WGS sequence"/>
</dbReference>
<keyword evidence="3" id="KW-0520">NAD</keyword>
<name>A0A498R841_9FIRM</name>
<dbReference type="OrthoDB" id="9805416at2"/>
<evidence type="ECO:0000259" key="6">
    <source>
        <dbReference type="Pfam" id="PF02826"/>
    </source>
</evidence>
<dbReference type="FunFam" id="3.40.50.720:FF:000203">
    <property type="entry name" value="D-3-phosphoglycerate dehydrogenase (SerA)"/>
    <property type="match status" value="1"/>
</dbReference>
<keyword evidence="2 4" id="KW-0560">Oxidoreductase</keyword>
<feature type="domain" description="D-isomer specific 2-hydroxyacid dehydrogenase NAD-binding" evidence="6">
    <location>
        <begin position="104"/>
        <end position="281"/>
    </location>
</feature>
<evidence type="ECO:0000256" key="3">
    <source>
        <dbReference type="ARBA" id="ARBA00023027"/>
    </source>
</evidence>
<dbReference type="SUPFAM" id="SSF51735">
    <property type="entry name" value="NAD(P)-binding Rossmann-fold domains"/>
    <property type="match status" value="1"/>
</dbReference>
<sequence>MKKVVLTHRLHEEGMKVLAGEVDVKITNTGNPQEMLPELIDADGLIIRIGSIDRKTILAAKNLKVIGRPGVGVDDVDIATATELGIPVVIAPGANTRSVAEHAFMLMMAAAKDLLNSDFETRKGNFAVRNTYRAFEFLGKTLGLVGYGSIGRELAKLSTAIGMKVIVYDPFVDPVAIEEQGYQYKKELEQLLGAADVVSLHIPLTDKTRGLIGKREFGLMKTGAILINCARGGIVDEEALAEALLNNKLHSAAADVFSSEPVKSDHPLLNLKNMIITPHMGGLTREAASKVATMAAEGVLAIVNGEQWPYVANPEVYKHPKWQKNKGGEQ</sequence>
<dbReference type="InterPro" id="IPR036291">
    <property type="entry name" value="NAD(P)-bd_dom_sf"/>
</dbReference>
<dbReference type="EMBL" id="UPPP01000078">
    <property type="protein sequence ID" value="VBB07684.1"/>
    <property type="molecule type" value="Genomic_DNA"/>
</dbReference>